<gene>
    <name evidence="7" type="primary">tnpB</name>
    <name evidence="7" type="ORF">H6G48_17580</name>
</gene>
<dbReference type="EMBL" id="JACJSW010000180">
    <property type="protein sequence ID" value="MBD2623383.1"/>
    <property type="molecule type" value="Genomic_DNA"/>
</dbReference>
<comment type="caution">
    <text evidence="7">The sequence shown here is derived from an EMBL/GenBank/DDBJ whole genome shotgun (WGS) entry which is preliminary data.</text>
</comment>
<keyword evidence="8" id="KW-1185">Reference proteome</keyword>
<evidence type="ECO:0000313" key="8">
    <source>
        <dbReference type="Proteomes" id="UP000636187"/>
    </source>
</evidence>
<dbReference type="RefSeq" id="WP_190722675.1">
    <property type="nucleotide sequence ID" value="NZ_JACJSW010000180.1"/>
</dbReference>
<proteinExistence type="inferred from homology"/>
<feature type="domain" description="Probable transposase IS891/IS1136/IS1341" evidence="5">
    <location>
        <begin position="182"/>
        <end position="294"/>
    </location>
</feature>
<evidence type="ECO:0000256" key="1">
    <source>
        <dbReference type="ARBA" id="ARBA00008761"/>
    </source>
</evidence>
<evidence type="ECO:0000256" key="2">
    <source>
        <dbReference type="ARBA" id="ARBA00022578"/>
    </source>
</evidence>
<sequence>MKLVERHIITKSPPCWSEIDHYAFLSKNLFNLANYHYRQYFFENSQKLSFNQLYHLVSKTSDYLALPTKPKHADNQKIGAAWVSYFAAFKAWKKQPEKFLGKPKIIKYKDKTKGRNLLIYSQESIYKKPLKEDPPNPPDVGGARGGCHLSMSDLKIPTSKREIIAVRIVPKSSCYVIEIVCERRSETTDKQQIAGVDLGVNNLMAVTTNKTGVAPLLINGRPLKAINTFYNKQRSKQQAQLKTRNNQSLSKGLILLTHKRNCRGENYLHTASKRVIDWCIFHQIGTLIIGHNERMKQSLNLGKRNNQQFVNIPHYRLIEMLTYKAQLKGIKVIITEESSTSQSSALDRDELTKYGEEKPLFKGKRLARGLDKMETNQLLNADVNGAFNIIRKVIPDVIDQGIKGLPFNPVVLDPLRMTKLSGF</sequence>
<reference evidence="7 8" key="1">
    <citation type="journal article" date="2020" name="ISME J.">
        <title>Comparative genomics reveals insights into cyanobacterial evolution and habitat adaptation.</title>
        <authorList>
            <person name="Chen M.Y."/>
            <person name="Teng W.K."/>
            <person name="Zhao L."/>
            <person name="Hu C.X."/>
            <person name="Zhou Y.K."/>
            <person name="Han B.P."/>
            <person name="Song L.R."/>
            <person name="Shu W.S."/>
        </authorList>
    </citation>
    <scope>NUCLEOTIDE SEQUENCE [LARGE SCALE GENOMIC DNA]</scope>
    <source>
        <strain evidence="7 8">FACHB-1344</strain>
    </source>
</reference>
<dbReference type="InterPro" id="IPR001959">
    <property type="entry name" value="Transposase"/>
</dbReference>
<dbReference type="Pfam" id="PF01385">
    <property type="entry name" value="OrfB_IS605"/>
    <property type="match status" value="1"/>
</dbReference>
<dbReference type="Proteomes" id="UP000636187">
    <property type="component" value="Unassembled WGS sequence"/>
</dbReference>
<organism evidence="7 8">
    <name type="scientific">Microcystis flos-aquae FACHB-1344</name>
    <dbReference type="NCBI Taxonomy" id="2692899"/>
    <lineage>
        <taxon>Bacteria</taxon>
        <taxon>Bacillati</taxon>
        <taxon>Cyanobacteriota</taxon>
        <taxon>Cyanophyceae</taxon>
        <taxon>Oscillatoriophycideae</taxon>
        <taxon>Chroococcales</taxon>
        <taxon>Microcystaceae</taxon>
        <taxon>Microcystis</taxon>
    </lineage>
</organism>
<evidence type="ECO:0000259" key="6">
    <source>
        <dbReference type="Pfam" id="PF07282"/>
    </source>
</evidence>
<accession>A0ABR8HX02</accession>
<evidence type="ECO:0000256" key="4">
    <source>
        <dbReference type="ARBA" id="ARBA00023172"/>
    </source>
</evidence>
<dbReference type="Pfam" id="PF07282">
    <property type="entry name" value="Cas12f1-like_TNB"/>
    <property type="match status" value="1"/>
</dbReference>
<keyword evidence="2" id="KW-0815">Transposition</keyword>
<evidence type="ECO:0000313" key="7">
    <source>
        <dbReference type="EMBL" id="MBD2623383.1"/>
    </source>
</evidence>
<name>A0ABR8HX02_9CHRO</name>
<evidence type="ECO:0000256" key="3">
    <source>
        <dbReference type="ARBA" id="ARBA00023125"/>
    </source>
</evidence>
<comment type="similarity">
    <text evidence="1">In the C-terminal section; belongs to the transposase 35 family.</text>
</comment>
<evidence type="ECO:0000259" key="5">
    <source>
        <dbReference type="Pfam" id="PF01385"/>
    </source>
</evidence>
<feature type="domain" description="Cas12f1-like TNB" evidence="6">
    <location>
        <begin position="314"/>
        <end position="389"/>
    </location>
</feature>
<dbReference type="InterPro" id="IPR010095">
    <property type="entry name" value="Cas12f1-like_TNB"/>
</dbReference>
<keyword evidence="4" id="KW-0233">DNA recombination</keyword>
<keyword evidence="3" id="KW-0238">DNA-binding</keyword>
<protein>
    <submittedName>
        <fullName evidence="7">IS200/IS605 family element transposase accessory protein TnpB</fullName>
    </submittedName>
</protein>
<dbReference type="NCBIfam" id="TIGR01766">
    <property type="entry name" value="IS200/IS605 family accessory protein TnpB-like domain"/>
    <property type="match status" value="1"/>
</dbReference>
<dbReference type="NCBIfam" id="NF040570">
    <property type="entry name" value="guided_TnpB"/>
    <property type="match status" value="1"/>
</dbReference>